<organism evidence="4">
    <name type="scientific">Siphoviridae sp. ctMM521</name>
    <dbReference type="NCBI Taxonomy" id="2826259"/>
    <lineage>
        <taxon>Viruses</taxon>
        <taxon>Duplodnaviria</taxon>
        <taxon>Heunggongvirae</taxon>
        <taxon>Uroviricota</taxon>
        <taxon>Caudoviricetes</taxon>
    </lineage>
</organism>
<comment type="subcellular location">
    <subcellularLocation>
        <location evidence="1">Virion</location>
    </subcellularLocation>
</comment>
<name>A0A8S5MKY4_9CAUD</name>
<dbReference type="NCBIfam" id="TIGR01554">
    <property type="entry name" value="major_cap_HK97"/>
    <property type="match status" value="1"/>
</dbReference>
<evidence type="ECO:0000313" key="4">
    <source>
        <dbReference type="EMBL" id="DAD82579.1"/>
    </source>
</evidence>
<keyword evidence="2" id="KW-0946">Virion</keyword>
<accession>A0A8S5MKY4</accession>
<dbReference type="InterPro" id="IPR054612">
    <property type="entry name" value="Phage_capsid-like_C"/>
</dbReference>
<sequence length="393" mass="43766">MTITELREKRARLWNTMEGFLDTHRNDMGVLKAEDDATYSNMEGELDSLTNEIHRMERREVHEKELNKAVNTPIVTTPVDNKPERTGRASDEYREDFQNHLRGRAQVHNVLSEGTDADGGFLVPTEFETSIVSALEEENIIRSLAKVITTQHERKIPIATGHSVAQWTAENAAYTESNPTFGQKQLDAFKLTDLCRVSTELLQDSAFDIEDYLMKEFARAFGIAEEEAFCVGTGTNQPTGIFTAKGGEVGVTAAGATAITADEVISLVYSLKSPYRRNAKFLMNDSTVAILRKLKDNNGAYLWQPSVQAGQPDKLLGYDLYTTPYAPVATTNSLPIAFGDFSNYWIGDRGSRTVQRLNELYATNGQIGYVSTERVDGKVILTEGIKLLQMKKS</sequence>
<proteinExistence type="predicted"/>
<protein>
    <submittedName>
        <fullName evidence="4">Major capsid protein</fullName>
    </submittedName>
</protein>
<dbReference type="SUPFAM" id="SSF56563">
    <property type="entry name" value="Major capsid protein gp5"/>
    <property type="match status" value="1"/>
</dbReference>
<dbReference type="Gene3D" id="3.30.2320.10">
    <property type="entry name" value="hypothetical protein PF0899 domain"/>
    <property type="match status" value="1"/>
</dbReference>
<dbReference type="GO" id="GO:0044423">
    <property type="term" value="C:virion component"/>
    <property type="evidence" value="ECO:0007669"/>
    <property type="project" value="UniProtKB-KW"/>
</dbReference>
<feature type="domain" description="Phage capsid-like C-terminal" evidence="3">
    <location>
        <begin position="119"/>
        <end position="389"/>
    </location>
</feature>
<evidence type="ECO:0000259" key="3">
    <source>
        <dbReference type="Pfam" id="PF05065"/>
    </source>
</evidence>
<reference evidence="4" key="1">
    <citation type="journal article" date="2021" name="Proc. Natl. Acad. Sci. U.S.A.">
        <title>A Catalog of Tens of Thousands of Viruses from Human Metagenomes Reveals Hidden Associations with Chronic Diseases.</title>
        <authorList>
            <person name="Tisza M.J."/>
            <person name="Buck C.B."/>
        </authorList>
    </citation>
    <scope>NUCLEOTIDE SEQUENCE</scope>
    <source>
        <strain evidence="4">CtMM521</strain>
    </source>
</reference>
<dbReference type="Pfam" id="PF05065">
    <property type="entry name" value="Phage_capsid"/>
    <property type="match status" value="1"/>
</dbReference>
<dbReference type="EMBL" id="BK014922">
    <property type="protein sequence ID" value="DAD82579.1"/>
    <property type="molecule type" value="Genomic_DNA"/>
</dbReference>
<evidence type="ECO:0000256" key="1">
    <source>
        <dbReference type="ARBA" id="ARBA00004328"/>
    </source>
</evidence>
<dbReference type="Gene3D" id="3.30.2400.10">
    <property type="entry name" value="Major capsid protein gp5"/>
    <property type="match status" value="1"/>
</dbReference>
<dbReference type="InterPro" id="IPR024455">
    <property type="entry name" value="Phage_capsid"/>
</dbReference>
<evidence type="ECO:0000256" key="2">
    <source>
        <dbReference type="ARBA" id="ARBA00022844"/>
    </source>
</evidence>